<dbReference type="InterPro" id="IPR042280">
    <property type="entry name" value="SLC3A2"/>
</dbReference>
<feature type="transmembrane region" description="Helical" evidence="4">
    <location>
        <begin position="121"/>
        <end position="143"/>
    </location>
</feature>
<gene>
    <name evidence="7" type="primary">LOC112056937</name>
</gene>
<evidence type="ECO:0000256" key="3">
    <source>
        <dbReference type="SAM" id="MobiDB-lite"/>
    </source>
</evidence>
<evidence type="ECO:0000256" key="2">
    <source>
        <dbReference type="ARBA" id="ARBA00012741"/>
    </source>
</evidence>
<protein>
    <recommendedName>
        <fullName evidence="2">alpha-glucosidase</fullName>
        <ecNumber evidence="2">3.2.1.20</ecNumber>
    </recommendedName>
</protein>
<dbReference type="InterPro" id="IPR045857">
    <property type="entry name" value="O16G_dom_2"/>
</dbReference>
<reference evidence="7" key="1">
    <citation type="submission" date="2025-08" db="UniProtKB">
        <authorList>
            <consortium name="RefSeq"/>
        </authorList>
    </citation>
    <scope>IDENTIFICATION</scope>
</reference>
<evidence type="ECO:0000256" key="4">
    <source>
        <dbReference type="SAM" id="Phobius"/>
    </source>
</evidence>
<dbReference type="PANTHER" id="PTHR46673:SF1">
    <property type="entry name" value="4F2 CELL-SURFACE ANTIGEN HEAVY CHAIN"/>
    <property type="match status" value="1"/>
</dbReference>
<organism evidence="6 7">
    <name type="scientific">Bicyclus anynana</name>
    <name type="common">Squinting bush brown butterfly</name>
    <dbReference type="NCBI Taxonomy" id="110368"/>
    <lineage>
        <taxon>Eukaryota</taxon>
        <taxon>Metazoa</taxon>
        <taxon>Ecdysozoa</taxon>
        <taxon>Arthropoda</taxon>
        <taxon>Hexapoda</taxon>
        <taxon>Insecta</taxon>
        <taxon>Pterygota</taxon>
        <taxon>Neoptera</taxon>
        <taxon>Endopterygota</taxon>
        <taxon>Lepidoptera</taxon>
        <taxon>Glossata</taxon>
        <taxon>Ditrysia</taxon>
        <taxon>Papilionoidea</taxon>
        <taxon>Nymphalidae</taxon>
        <taxon>Satyrinae</taxon>
        <taxon>Satyrini</taxon>
        <taxon>Mycalesina</taxon>
        <taxon>Bicyclus</taxon>
    </lineage>
</organism>
<keyword evidence="6" id="KW-1185">Reference proteome</keyword>
<dbReference type="EC" id="3.2.1.20" evidence="2"/>
<evidence type="ECO:0000256" key="1">
    <source>
        <dbReference type="ARBA" id="ARBA00001657"/>
    </source>
</evidence>
<evidence type="ECO:0000313" key="7">
    <source>
        <dbReference type="RefSeq" id="XP_052744048.1"/>
    </source>
</evidence>
<dbReference type="Pfam" id="PF16028">
    <property type="entry name" value="SLC3A2_N"/>
    <property type="match status" value="1"/>
</dbReference>
<dbReference type="Pfam" id="PF00128">
    <property type="entry name" value="Alpha-amylase"/>
    <property type="match status" value="1"/>
</dbReference>
<dbReference type="Gene3D" id="3.90.400.10">
    <property type="entry name" value="Oligo-1,6-glucosidase, Domain 2"/>
    <property type="match status" value="1"/>
</dbReference>
<evidence type="ECO:0000259" key="5">
    <source>
        <dbReference type="SMART" id="SM00642"/>
    </source>
</evidence>
<feature type="region of interest" description="Disordered" evidence="3">
    <location>
        <begin position="1"/>
        <end position="53"/>
    </location>
</feature>
<dbReference type="Gene3D" id="3.20.20.80">
    <property type="entry name" value="Glycosidases"/>
    <property type="match status" value="1"/>
</dbReference>
<proteinExistence type="predicted"/>
<sequence>MSETRKNHLTIDGGQVREDDHVASYKPIPETDTEFRTSKASLHKSKEKVSPDGAEEKLLQKEDEAKIVTRVDMVDAKYAVGDHRNGDAKIELDANKKQFSGLTKEELMKYAEDPFWVRLRWFMFALFWALWLCMLAGAIIIIVQAPKCAAPPPRTWYEKGPLVEMSQSEDYQQADLELLQKAKVSGIFAYTCENAYDVLNKEEPPTCLKQFKEFALKAKKYGIQIIVDLTANFVPKTHTWFQQSENKTGNFTDYFIWASSEEFNSEGQRLYPNNWVSRENAPAWSLSDKRQQFYLHQVSSDTPDLNFNNIKVVKQFDDVIATWMKAGAGGIRLQHARSLLVDRSFPEDVQLTGQGSTPGAVHTQYAYWTHRGLRDQPALAGLLAHWAQLADTHAVVTEGTVFTIADDSRPELYQKMANVTLRPPSAAPVSLQDATQAAAVINDRLKNNWPMLKLTVNSESAMDEELAAFTLLLPAAPVLQMQQIVSKDNNSVISDLVSHVAELRADISIQHGQLQLKSVSAANSTDSVVAAARWKRGHMGYVSVYNAGAEAARADLTALSWLPEQATVYRAPPSNTNYTTDSSVDCNDVWVPAKSSVVLAYVPKTGADE</sequence>
<dbReference type="InterPro" id="IPR006047">
    <property type="entry name" value="GH13_cat_dom"/>
</dbReference>
<dbReference type="SMART" id="SM00642">
    <property type="entry name" value="Aamy"/>
    <property type="match status" value="1"/>
</dbReference>
<evidence type="ECO:0000313" key="6">
    <source>
        <dbReference type="Proteomes" id="UP001652582"/>
    </source>
</evidence>
<dbReference type="SUPFAM" id="SSF51445">
    <property type="entry name" value="(Trans)glycosidases"/>
    <property type="match status" value="1"/>
</dbReference>
<dbReference type="GeneID" id="112056937"/>
<dbReference type="InterPro" id="IPR031984">
    <property type="entry name" value="SLC3A2_N"/>
</dbReference>
<dbReference type="PANTHER" id="PTHR46673">
    <property type="entry name" value="4F2 CELL-SURFACE ANTIGEN HEAVY CHAIN"/>
    <property type="match status" value="1"/>
</dbReference>
<dbReference type="RefSeq" id="XP_052744048.1">
    <property type="nucleotide sequence ID" value="XM_052888088.1"/>
</dbReference>
<keyword evidence="4" id="KW-0472">Membrane</keyword>
<comment type="catalytic activity">
    <reaction evidence="1">
        <text>Hydrolysis of terminal, non-reducing (1-&gt;4)-linked alpha-D-glucose residues with release of alpha-D-glucose.</text>
        <dbReference type="EC" id="3.2.1.20"/>
    </reaction>
</comment>
<feature type="domain" description="Glycosyl hydrolase family 13 catalytic" evidence="5">
    <location>
        <begin position="153"/>
        <end position="532"/>
    </location>
</feature>
<accession>A0ABM3LYA7</accession>
<keyword evidence="4" id="KW-0812">Transmembrane</keyword>
<dbReference type="InterPro" id="IPR017853">
    <property type="entry name" value="GH"/>
</dbReference>
<name>A0ABM3LYA7_BICAN</name>
<keyword evidence="4" id="KW-1133">Transmembrane helix</keyword>
<dbReference type="Proteomes" id="UP001652582">
    <property type="component" value="Chromosome 21"/>
</dbReference>